<dbReference type="Pfam" id="PF01920">
    <property type="entry name" value="Prefoldin_2"/>
    <property type="match status" value="1"/>
</dbReference>
<reference evidence="7 9" key="1">
    <citation type="submission" date="2014-11" db="EMBL/GenBank/DDBJ databases">
        <title>Genetic blueprint of the zoonotic pathogen Toxocara canis.</title>
        <authorList>
            <person name="Zhu X.-Q."/>
            <person name="Korhonen P.K."/>
            <person name="Cai H."/>
            <person name="Young N.D."/>
            <person name="Nejsum P."/>
            <person name="von Samson-Himmelstjerna G."/>
            <person name="Boag P.R."/>
            <person name="Tan P."/>
            <person name="Li Q."/>
            <person name="Min J."/>
            <person name="Yang Y."/>
            <person name="Wang X."/>
            <person name="Fang X."/>
            <person name="Hall R.S."/>
            <person name="Hofmann A."/>
            <person name="Sternberg P.W."/>
            <person name="Jex A.R."/>
            <person name="Gasser R.B."/>
        </authorList>
    </citation>
    <scope>NUCLEOTIDE SEQUENCE [LARGE SCALE GENOMIC DNA]</scope>
    <source>
        <strain evidence="7">PN_DK_2014</strain>
    </source>
</reference>
<dbReference type="GO" id="GO:0005737">
    <property type="term" value="C:cytoplasm"/>
    <property type="evidence" value="ECO:0007669"/>
    <property type="project" value="UniProtKB-ARBA"/>
</dbReference>
<dbReference type="InterPro" id="IPR002777">
    <property type="entry name" value="PFD_beta-like"/>
</dbReference>
<evidence type="ECO:0000256" key="1">
    <source>
        <dbReference type="ARBA" id="ARBA00008045"/>
    </source>
</evidence>
<dbReference type="InterPro" id="IPR016661">
    <property type="entry name" value="PFDN4"/>
</dbReference>
<dbReference type="OrthoDB" id="10250441at2759"/>
<keyword evidence="6" id="KW-0175">Coiled coil</keyword>
<evidence type="ECO:0000313" key="9">
    <source>
        <dbReference type="Proteomes" id="UP000031036"/>
    </source>
</evidence>
<dbReference type="Gene3D" id="1.10.287.370">
    <property type="match status" value="1"/>
</dbReference>
<comment type="subunit">
    <text evidence="2 5">Heterohexamer of two PFD-alpha type and four PFD-beta type subunits.</text>
</comment>
<dbReference type="PANTHER" id="PTHR21100">
    <property type="entry name" value="PREFOLDIN SUBUNIT 4"/>
    <property type="match status" value="1"/>
</dbReference>
<protein>
    <recommendedName>
        <fullName evidence="5">Prefoldin subunit 4</fullName>
    </recommendedName>
</protein>
<dbReference type="OMA" id="KFGRAIN"/>
<keyword evidence="3 5" id="KW-0143">Chaperone</keyword>
<dbReference type="EMBL" id="JPKZ01002967">
    <property type="protein sequence ID" value="KHN74144.1"/>
    <property type="molecule type" value="Genomic_DNA"/>
</dbReference>
<dbReference type="GO" id="GO:0051082">
    <property type="term" value="F:unfolded protein binding"/>
    <property type="evidence" value="ECO:0007669"/>
    <property type="project" value="InterPro"/>
</dbReference>
<dbReference type="GO" id="GO:0016272">
    <property type="term" value="C:prefoldin complex"/>
    <property type="evidence" value="ECO:0007669"/>
    <property type="project" value="UniProtKB-UniRule"/>
</dbReference>
<organism evidence="7 9">
    <name type="scientific">Toxocara canis</name>
    <name type="common">Canine roundworm</name>
    <dbReference type="NCBI Taxonomy" id="6265"/>
    <lineage>
        <taxon>Eukaryota</taxon>
        <taxon>Metazoa</taxon>
        <taxon>Ecdysozoa</taxon>
        <taxon>Nematoda</taxon>
        <taxon>Chromadorea</taxon>
        <taxon>Rhabditida</taxon>
        <taxon>Spirurina</taxon>
        <taxon>Ascaridomorpha</taxon>
        <taxon>Ascaridoidea</taxon>
        <taxon>Toxocaridae</taxon>
        <taxon>Toxocara</taxon>
    </lineage>
</organism>
<dbReference type="InterPro" id="IPR009053">
    <property type="entry name" value="Prefoldin"/>
</dbReference>
<evidence type="ECO:0000256" key="4">
    <source>
        <dbReference type="ARBA" id="ARBA00024667"/>
    </source>
</evidence>
<evidence type="ECO:0000313" key="7">
    <source>
        <dbReference type="EMBL" id="KHN74144.1"/>
    </source>
</evidence>
<dbReference type="STRING" id="6265.A0A0B2UY66"/>
<evidence type="ECO:0000256" key="5">
    <source>
        <dbReference type="PIRNR" id="PIRNR016477"/>
    </source>
</evidence>
<keyword evidence="9" id="KW-1185">Reference proteome</keyword>
<name>A0A0B2UY66_TOXCA</name>
<comment type="similarity">
    <text evidence="1 5">Belongs to the prefoldin subunit beta family.</text>
</comment>
<dbReference type="Proteomes" id="UP000031036">
    <property type="component" value="Unassembled WGS sequence"/>
</dbReference>
<dbReference type="PANTHER" id="PTHR21100:SF9">
    <property type="entry name" value="PREFOLDIN SUBUNIT 4"/>
    <property type="match status" value="1"/>
</dbReference>
<dbReference type="SUPFAM" id="SSF46579">
    <property type="entry name" value="Prefoldin"/>
    <property type="match status" value="1"/>
</dbReference>
<evidence type="ECO:0000256" key="2">
    <source>
        <dbReference type="ARBA" id="ARBA00011695"/>
    </source>
</evidence>
<proteinExistence type="inferred from homology"/>
<dbReference type="AlphaFoldDB" id="A0A0B2UY66"/>
<dbReference type="PIRSF" id="PIRSF016477">
    <property type="entry name" value="Prefoldin_subunit_4"/>
    <property type="match status" value="1"/>
</dbReference>
<feature type="coiled-coil region" evidence="6">
    <location>
        <begin position="75"/>
        <end position="116"/>
    </location>
</feature>
<gene>
    <name evidence="7" type="primary">PFDN4</name>
    <name evidence="7" type="ORF">Tcan_06619</name>
    <name evidence="8" type="ORF">TCNE_LOCUS8405</name>
</gene>
<accession>A0A0B2UY66</accession>
<evidence type="ECO:0000313" key="8">
    <source>
        <dbReference type="EMBL" id="VDM39726.1"/>
    </source>
</evidence>
<dbReference type="FunFam" id="1.10.287.370:FF:000005">
    <property type="entry name" value="Prefoldin subunit 4"/>
    <property type="match status" value="1"/>
</dbReference>
<reference evidence="8" key="2">
    <citation type="submission" date="2018-11" db="EMBL/GenBank/DDBJ databases">
        <authorList>
            <consortium name="Pathogen Informatics"/>
        </authorList>
    </citation>
    <scope>NUCLEOTIDE SEQUENCE [LARGE SCALE GENOMIC DNA]</scope>
</reference>
<comment type="function">
    <text evidence="4 5">Binds specifically to cytosolic chaperonin (c-CPN) and transfers target proteins to it. Binds to nascent polypeptide chain and promotes folding in an environment in which there are many competing pathways for nonnative proteins.</text>
</comment>
<sequence>MPAGPVKPKLHVTAEDQQLINRFARLHQKSTELSMKLQSEATELQNLCDASDELLLLDDEDTARIPFKIGAVFVMHDQESMEAKLEKMRNDLKAKIDSMSETNEKLQSEMNLLKSKLYGKFGDSINLETDKDD</sequence>
<evidence type="ECO:0000256" key="3">
    <source>
        <dbReference type="ARBA" id="ARBA00023186"/>
    </source>
</evidence>
<dbReference type="GO" id="GO:0006457">
    <property type="term" value="P:protein folding"/>
    <property type="evidence" value="ECO:0007669"/>
    <property type="project" value="UniProtKB-UniRule"/>
</dbReference>
<evidence type="ECO:0000256" key="6">
    <source>
        <dbReference type="SAM" id="Coils"/>
    </source>
</evidence>
<dbReference type="EMBL" id="UYWY01019899">
    <property type="protein sequence ID" value="VDM39726.1"/>
    <property type="molecule type" value="Genomic_DNA"/>
</dbReference>